<dbReference type="EMBL" id="AVQI01000002">
    <property type="protein sequence ID" value="ERK05106.1"/>
    <property type="molecule type" value="Genomic_DNA"/>
</dbReference>
<dbReference type="PATRIC" id="fig|1125725.3.peg.209"/>
<evidence type="ECO:0000313" key="7">
    <source>
        <dbReference type="EMBL" id="ERK05106.1"/>
    </source>
</evidence>
<evidence type="ECO:0000256" key="2">
    <source>
        <dbReference type="ARBA" id="ARBA00011901"/>
    </source>
</evidence>
<evidence type="ECO:0000256" key="4">
    <source>
        <dbReference type="ARBA" id="ARBA00023316"/>
    </source>
</evidence>
<dbReference type="SMART" id="SM00644">
    <property type="entry name" value="Ami_2"/>
    <property type="match status" value="1"/>
</dbReference>
<dbReference type="GO" id="GO:0008745">
    <property type="term" value="F:N-acetylmuramoyl-L-alanine amidase activity"/>
    <property type="evidence" value="ECO:0007669"/>
    <property type="project" value="UniProtKB-EC"/>
</dbReference>
<evidence type="ECO:0000313" key="9">
    <source>
        <dbReference type="Proteomes" id="UP000016646"/>
    </source>
</evidence>
<dbReference type="PANTHER" id="PTHR30417:SF1">
    <property type="entry name" value="N-ACETYLMURAMOYL-L-ALANINE AMIDASE AMID"/>
    <property type="match status" value="1"/>
</dbReference>
<dbReference type="CDD" id="cd06583">
    <property type="entry name" value="PGRP"/>
    <property type="match status" value="1"/>
</dbReference>
<evidence type="ECO:0000313" key="6">
    <source>
        <dbReference type="EMBL" id="ERF61705.1"/>
    </source>
</evidence>
<name>U2LLK2_TRESO</name>
<dbReference type="STRING" id="1125725.HMPREF1325_1326"/>
<evidence type="ECO:0000256" key="3">
    <source>
        <dbReference type="ARBA" id="ARBA00022801"/>
    </source>
</evidence>
<evidence type="ECO:0000313" key="8">
    <source>
        <dbReference type="Proteomes" id="UP000016412"/>
    </source>
</evidence>
<dbReference type="RefSeq" id="WP_021329252.1">
    <property type="nucleotide sequence ID" value="NZ_AUZJ01000005.1"/>
</dbReference>
<dbReference type="EC" id="3.5.1.28" evidence="2"/>
<dbReference type="OrthoDB" id="9794294at2"/>
<dbReference type="SUPFAM" id="SSF55846">
    <property type="entry name" value="N-acetylmuramoyl-L-alanine amidase-like"/>
    <property type="match status" value="1"/>
</dbReference>
<accession>U2LLK2</accession>
<dbReference type="GO" id="GO:0009254">
    <property type="term" value="P:peptidoglycan turnover"/>
    <property type="evidence" value="ECO:0007669"/>
    <property type="project" value="TreeGrafter"/>
</dbReference>
<proteinExistence type="predicted"/>
<comment type="caution">
    <text evidence="6">The sequence shown here is derived from an EMBL/GenBank/DDBJ whole genome shotgun (WGS) entry which is preliminary data.</text>
</comment>
<dbReference type="AlphaFoldDB" id="U2LLK2"/>
<dbReference type="InterPro" id="IPR051206">
    <property type="entry name" value="NAMLAA_amidase_2"/>
</dbReference>
<keyword evidence="9" id="KW-1185">Reference proteome</keyword>
<dbReference type="Gene3D" id="3.40.80.10">
    <property type="entry name" value="Peptidoglycan recognition protein-like"/>
    <property type="match status" value="1"/>
</dbReference>
<dbReference type="EMBL" id="AUZJ01000005">
    <property type="protein sequence ID" value="ERF61705.1"/>
    <property type="molecule type" value="Genomic_DNA"/>
</dbReference>
<dbReference type="Proteomes" id="UP000016646">
    <property type="component" value="Unassembled WGS sequence"/>
</dbReference>
<dbReference type="Pfam" id="PF01510">
    <property type="entry name" value="Amidase_2"/>
    <property type="match status" value="1"/>
</dbReference>
<dbReference type="InterPro" id="IPR036505">
    <property type="entry name" value="Amidase/PGRP_sf"/>
</dbReference>
<dbReference type="Proteomes" id="UP000016412">
    <property type="component" value="Unassembled WGS sequence"/>
</dbReference>
<reference evidence="8 9" key="1">
    <citation type="submission" date="2013-08" db="EMBL/GenBank/DDBJ databases">
        <authorList>
            <person name="Durkin A.S."/>
            <person name="Haft D.R."/>
            <person name="McCorrison J."/>
            <person name="Torralba M."/>
            <person name="Gillis M."/>
            <person name="Haft D.H."/>
            <person name="Methe B."/>
            <person name="Sutton G."/>
            <person name="Nelson K.E."/>
        </authorList>
    </citation>
    <scope>NUCLEOTIDE SEQUENCE [LARGE SCALE GENOMIC DNA]</scope>
    <source>
        <strain evidence="7 9">ATCC 35536</strain>
        <strain evidence="6 8">VPI DR56BR1116</strain>
    </source>
</reference>
<keyword evidence="3 6" id="KW-0378">Hydrolase</keyword>
<dbReference type="eggNOG" id="COG5632">
    <property type="taxonomic scope" value="Bacteria"/>
</dbReference>
<comment type="catalytic activity">
    <reaction evidence="1">
        <text>Hydrolyzes the link between N-acetylmuramoyl residues and L-amino acid residues in certain cell-wall glycopeptides.</text>
        <dbReference type="EC" id="3.5.1.28"/>
    </reaction>
</comment>
<dbReference type="GO" id="GO:0009253">
    <property type="term" value="P:peptidoglycan catabolic process"/>
    <property type="evidence" value="ECO:0007669"/>
    <property type="project" value="InterPro"/>
</dbReference>
<evidence type="ECO:0000256" key="1">
    <source>
        <dbReference type="ARBA" id="ARBA00001561"/>
    </source>
</evidence>
<protein>
    <recommendedName>
        <fullName evidence="2">N-acetylmuramoyl-L-alanine amidase</fullName>
        <ecNumber evidence="2">3.5.1.28</ecNumber>
    </recommendedName>
</protein>
<gene>
    <name evidence="7" type="ORF">HMPREF0860_1591</name>
    <name evidence="6" type="ORF">HMPREF1325_1326</name>
</gene>
<keyword evidence="4" id="KW-0961">Cell wall biogenesis/degradation</keyword>
<organism evidence="6 8">
    <name type="scientific">Treponema socranskii subsp. socranskii VPI DR56BR1116 = ATCC 35536</name>
    <dbReference type="NCBI Taxonomy" id="1125725"/>
    <lineage>
        <taxon>Bacteria</taxon>
        <taxon>Pseudomonadati</taxon>
        <taxon>Spirochaetota</taxon>
        <taxon>Spirochaetia</taxon>
        <taxon>Spirochaetales</taxon>
        <taxon>Treponemataceae</taxon>
        <taxon>Treponema</taxon>
    </lineage>
</organism>
<sequence length="197" mass="22112">MNITDMLLTPNEYSRPKIPIRRVMAIVMHWTANPKVSALNNRNYFESKKTGMGGYGSAHYIIGLEGEIIRCIPENEIAYHCGSNKLDPVSGRTYTDEARKRFGHYALRPAVTSPNYVTLGIELCPIDEAGHFTDATIVSAIELCGVLIKRYKLTTNDITTHHNIVGWKNCPKLWTDHPDLFEAFKASVADYIARGNV</sequence>
<evidence type="ECO:0000259" key="5">
    <source>
        <dbReference type="SMART" id="SM00644"/>
    </source>
</evidence>
<dbReference type="PANTHER" id="PTHR30417">
    <property type="entry name" value="N-ACETYLMURAMOYL-L-ALANINE AMIDASE AMID"/>
    <property type="match status" value="1"/>
</dbReference>
<dbReference type="GO" id="GO:0071555">
    <property type="term" value="P:cell wall organization"/>
    <property type="evidence" value="ECO:0007669"/>
    <property type="project" value="UniProtKB-KW"/>
</dbReference>
<dbReference type="InterPro" id="IPR002502">
    <property type="entry name" value="Amidase_domain"/>
</dbReference>
<feature type="domain" description="N-acetylmuramoyl-L-alanine amidase" evidence="5">
    <location>
        <begin position="13"/>
        <end position="172"/>
    </location>
</feature>